<organism evidence="5 6">
    <name type="scientific">Asticcacaulis taihuensis</name>
    <dbReference type="NCBI Taxonomy" id="260084"/>
    <lineage>
        <taxon>Bacteria</taxon>
        <taxon>Pseudomonadati</taxon>
        <taxon>Pseudomonadota</taxon>
        <taxon>Alphaproteobacteria</taxon>
        <taxon>Caulobacterales</taxon>
        <taxon>Caulobacteraceae</taxon>
        <taxon>Asticcacaulis</taxon>
    </lineage>
</organism>
<protein>
    <submittedName>
        <fullName evidence="5">8-oxo-dGTP diphosphatase</fullName>
    </submittedName>
</protein>
<dbReference type="PANTHER" id="PTHR43046">
    <property type="entry name" value="GDP-MANNOSE MANNOSYL HYDROLASE"/>
    <property type="match status" value="1"/>
</dbReference>
<evidence type="ECO:0000256" key="1">
    <source>
        <dbReference type="ARBA" id="ARBA00001946"/>
    </source>
</evidence>
<dbReference type="AlphaFoldDB" id="A0A1G4SCB3"/>
<dbReference type="OrthoDB" id="9816040at2"/>
<accession>A0A1G4SCB3</accession>
<name>A0A1G4SCB3_9CAUL</name>
<gene>
    <name evidence="5" type="ORF">SAMN02927928_2543</name>
</gene>
<dbReference type="GO" id="GO:0016787">
    <property type="term" value="F:hydrolase activity"/>
    <property type="evidence" value="ECO:0007669"/>
    <property type="project" value="UniProtKB-KW"/>
</dbReference>
<feature type="domain" description="Nudix hydrolase" evidence="4">
    <location>
        <begin position="16"/>
        <end position="147"/>
    </location>
</feature>
<dbReference type="InterPro" id="IPR020476">
    <property type="entry name" value="Nudix_hydrolase"/>
</dbReference>
<dbReference type="Pfam" id="PF00293">
    <property type="entry name" value="NUDIX"/>
    <property type="match status" value="1"/>
</dbReference>
<sequence>MATINQYGTRREGLDYLPRTGGYGILTINGKIACARIGYGPYSYDFPGGATDAGETPEQAVVREFGEEVGLVVEVVRPIANLNHYIIHENGTPYNNHSHFFEMRLIGEDATLKVEADHELVWLDPMVVMTHLKHEGYAWPLAMWLRSQSI</sequence>
<evidence type="ECO:0000259" key="4">
    <source>
        <dbReference type="PROSITE" id="PS51462"/>
    </source>
</evidence>
<dbReference type="InterPro" id="IPR015797">
    <property type="entry name" value="NUDIX_hydrolase-like_dom_sf"/>
</dbReference>
<dbReference type="EMBL" id="FMTS01000004">
    <property type="protein sequence ID" value="SCW66651.1"/>
    <property type="molecule type" value="Genomic_DNA"/>
</dbReference>
<keyword evidence="6" id="KW-1185">Reference proteome</keyword>
<evidence type="ECO:0000313" key="6">
    <source>
        <dbReference type="Proteomes" id="UP000199150"/>
    </source>
</evidence>
<comment type="similarity">
    <text evidence="3">Belongs to the Nudix hydrolase family.</text>
</comment>
<comment type="cofactor">
    <cofactor evidence="1">
        <name>Mg(2+)</name>
        <dbReference type="ChEBI" id="CHEBI:18420"/>
    </cofactor>
</comment>
<dbReference type="STRING" id="260084.SAMN02927928_2543"/>
<dbReference type="PROSITE" id="PS00893">
    <property type="entry name" value="NUDIX_BOX"/>
    <property type="match status" value="1"/>
</dbReference>
<dbReference type="PROSITE" id="PS51462">
    <property type="entry name" value="NUDIX"/>
    <property type="match status" value="1"/>
</dbReference>
<dbReference type="PRINTS" id="PR00502">
    <property type="entry name" value="NUDIXFAMILY"/>
</dbReference>
<reference evidence="6" key="1">
    <citation type="submission" date="2016-10" db="EMBL/GenBank/DDBJ databases">
        <authorList>
            <person name="Varghese N."/>
            <person name="Submissions S."/>
        </authorList>
    </citation>
    <scope>NUCLEOTIDE SEQUENCE [LARGE SCALE GENOMIC DNA]</scope>
    <source>
        <strain evidence="6">CGMCC 1.3431</strain>
    </source>
</reference>
<keyword evidence="2 3" id="KW-0378">Hydrolase</keyword>
<dbReference type="InterPro" id="IPR020084">
    <property type="entry name" value="NUDIX_hydrolase_CS"/>
</dbReference>
<dbReference type="SUPFAM" id="SSF55811">
    <property type="entry name" value="Nudix"/>
    <property type="match status" value="1"/>
</dbReference>
<dbReference type="RefSeq" id="WP_090648538.1">
    <property type="nucleotide sequence ID" value="NZ_CBCRYE010000002.1"/>
</dbReference>
<proteinExistence type="inferred from homology"/>
<evidence type="ECO:0000313" key="5">
    <source>
        <dbReference type="EMBL" id="SCW66651.1"/>
    </source>
</evidence>
<evidence type="ECO:0000256" key="2">
    <source>
        <dbReference type="ARBA" id="ARBA00022801"/>
    </source>
</evidence>
<evidence type="ECO:0000256" key="3">
    <source>
        <dbReference type="RuleBase" id="RU003476"/>
    </source>
</evidence>
<dbReference type="InterPro" id="IPR000086">
    <property type="entry name" value="NUDIX_hydrolase_dom"/>
</dbReference>
<dbReference type="Gene3D" id="3.90.79.10">
    <property type="entry name" value="Nucleoside Triphosphate Pyrophosphohydrolase"/>
    <property type="match status" value="1"/>
</dbReference>
<dbReference type="PANTHER" id="PTHR43046:SF14">
    <property type="entry name" value="MUTT_NUDIX FAMILY PROTEIN"/>
    <property type="match status" value="1"/>
</dbReference>
<dbReference type="Proteomes" id="UP000199150">
    <property type="component" value="Unassembled WGS sequence"/>
</dbReference>